<evidence type="ECO:0000313" key="11">
    <source>
        <dbReference type="Proteomes" id="UP000789595"/>
    </source>
</evidence>
<name>A0A7S3ZZ77_9STRA</name>
<keyword evidence="3 6" id="KW-0833">Ubl conjugation pathway</keyword>
<organism evidence="9">
    <name type="scientific">Pelagomonas calceolata</name>
    <dbReference type="NCBI Taxonomy" id="35677"/>
    <lineage>
        <taxon>Eukaryota</taxon>
        <taxon>Sar</taxon>
        <taxon>Stramenopiles</taxon>
        <taxon>Ochrophyta</taxon>
        <taxon>Pelagophyceae</taxon>
        <taxon>Pelagomonadales</taxon>
        <taxon>Pelagomonadaceae</taxon>
        <taxon>Pelagomonas</taxon>
    </lineage>
</organism>
<dbReference type="OrthoDB" id="65596at2759"/>
<dbReference type="EC" id="3.4.19.12" evidence="6"/>
<evidence type="ECO:0000256" key="3">
    <source>
        <dbReference type="ARBA" id="ARBA00022786"/>
    </source>
</evidence>
<dbReference type="SUPFAM" id="SSF54001">
    <property type="entry name" value="Cysteine proteinases"/>
    <property type="match status" value="1"/>
</dbReference>
<dbReference type="GO" id="GO:0036503">
    <property type="term" value="P:ERAD pathway"/>
    <property type="evidence" value="ECO:0007669"/>
    <property type="project" value="TreeGrafter"/>
</dbReference>
<dbReference type="CDD" id="cd22745">
    <property type="entry name" value="OTU_OTU1"/>
    <property type="match status" value="1"/>
</dbReference>
<dbReference type="AlphaFoldDB" id="A0A7S3ZZ77"/>
<protein>
    <recommendedName>
        <fullName evidence="6">Ubiquitin thioesterase OTU</fullName>
        <ecNumber evidence="6">3.4.19.12</ecNumber>
    </recommendedName>
</protein>
<dbReference type="EMBL" id="CAKKNE010000005">
    <property type="protein sequence ID" value="CAH0375823.1"/>
    <property type="molecule type" value="Genomic_DNA"/>
</dbReference>
<dbReference type="GO" id="GO:0030968">
    <property type="term" value="P:endoplasmic reticulum unfolded protein response"/>
    <property type="evidence" value="ECO:0007669"/>
    <property type="project" value="TreeGrafter"/>
</dbReference>
<dbReference type="GO" id="GO:0004843">
    <property type="term" value="F:cysteine-type deubiquitinase activity"/>
    <property type="evidence" value="ECO:0007669"/>
    <property type="project" value="UniProtKB-UniRule"/>
</dbReference>
<dbReference type="Proteomes" id="UP000789595">
    <property type="component" value="Unassembled WGS sequence"/>
</dbReference>
<dbReference type="InterPro" id="IPR057766">
    <property type="entry name" value="Znf-C2H2_OTU1-like_C"/>
</dbReference>
<dbReference type="GO" id="GO:0005634">
    <property type="term" value="C:nucleus"/>
    <property type="evidence" value="ECO:0007669"/>
    <property type="project" value="TreeGrafter"/>
</dbReference>
<evidence type="ECO:0000256" key="6">
    <source>
        <dbReference type="RuleBase" id="RU367104"/>
    </source>
</evidence>
<feature type="region of interest" description="Disordered" evidence="7">
    <location>
        <begin position="81"/>
        <end position="104"/>
    </location>
</feature>
<proteinExistence type="predicted"/>
<keyword evidence="6" id="KW-0963">Cytoplasm</keyword>
<evidence type="ECO:0000259" key="8">
    <source>
        <dbReference type="Pfam" id="PF24560"/>
    </source>
</evidence>
<evidence type="ECO:0000256" key="1">
    <source>
        <dbReference type="ARBA" id="ARBA00000707"/>
    </source>
</evidence>
<evidence type="ECO:0000256" key="4">
    <source>
        <dbReference type="ARBA" id="ARBA00022801"/>
    </source>
</evidence>
<dbReference type="Pfam" id="PF24560">
    <property type="entry name" value="zf-C2H2_OTU1_C"/>
    <property type="match status" value="1"/>
</dbReference>
<reference evidence="10" key="2">
    <citation type="submission" date="2021-11" db="EMBL/GenBank/DDBJ databases">
        <authorList>
            <consortium name="Genoscope - CEA"/>
            <person name="William W."/>
        </authorList>
    </citation>
    <scope>NUCLEOTIDE SEQUENCE</scope>
</reference>
<comment type="function">
    <text evidence="6">Hydrolase that can remove conjugated ubiquitin from proteins and may therefore play an important regulatory role at the level of protein turnover by preventing degradation.</text>
</comment>
<sequence length="385" mass="40248">MPRYKLRDANGATRVLTLDEQASYADLVASCGGAGYTLKAGRPPTTLTCTTPATTPAADIVPSGSLITAEKPVVPRLNIPEAPPPPPEANAFEAPAPPALETPRDAIYPQTAPKAPQAQWTCQTCTFINVEGCYESVGGTALCSVCGTPQLNDVREAPAPPSPTRGTASRRAVDADGNCLFVALAYLLRGERPDPTMAKAAAQKMRAVCASVVAADPVNYPDAALEKPRSEYGTWIRTEDVWGGALELSILSKCGGDVVENGASFDDVVLHCVDIRTGVAQRYGEGRGRVCFLLFDGVHYDPVVLAPAPNAGESPADITLAAADDMIALNAVEALATSERAARNFTDTSSFALQCLVCGAGLKGNADAERHAAETGHQNFAQTGH</sequence>
<comment type="subcellular location">
    <subcellularLocation>
        <location evidence="6">Cytoplasm</location>
    </subcellularLocation>
</comment>
<evidence type="ECO:0000256" key="5">
    <source>
        <dbReference type="ARBA" id="ARBA00022807"/>
    </source>
</evidence>
<evidence type="ECO:0000256" key="2">
    <source>
        <dbReference type="ARBA" id="ARBA00022670"/>
    </source>
</evidence>
<comment type="catalytic activity">
    <reaction evidence="1 6">
        <text>Thiol-dependent hydrolysis of ester, thioester, amide, peptide and isopeptide bonds formed by the C-terminal Gly of ubiquitin (a 76-residue protein attached to proteins as an intracellular targeting signal).</text>
        <dbReference type="EC" id="3.4.19.12"/>
    </reaction>
</comment>
<dbReference type="GO" id="GO:0005829">
    <property type="term" value="C:cytosol"/>
    <property type="evidence" value="ECO:0007669"/>
    <property type="project" value="TreeGrafter"/>
</dbReference>
<keyword evidence="11" id="KW-1185">Reference proteome</keyword>
<gene>
    <name evidence="9" type="ORF">PCAL00307_LOCUS14351</name>
    <name evidence="10" type="ORF">PECAL_5P03710</name>
</gene>
<dbReference type="EMBL" id="HBIW01016634">
    <property type="protein sequence ID" value="CAE0698915.1"/>
    <property type="molecule type" value="Transcribed_RNA"/>
</dbReference>
<evidence type="ECO:0000313" key="9">
    <source>
        <dbReference type="EMBL" id="CAE0698915.1"/>
    </source>
</evidence>
<dbReference type="PANTHER" id="PTHR13312:SF0">
    <property type="entry name" value="UBIQUITIN THIOESTERASE OTU1"/>
    <property type="match status" value="1"/>
</dbReference>
<dbReference type="PANTHER" id="PTHR13312">
    <property type="entry name" value="HIV-INDUCED PROTEIN-7-LIKE PROTEASE"/>
    <property type="match status" value="1"/>
</dbReference>
<keyword evidence="5 6" id="KW-0788">Thiol protease</keyword>
<reference evidence="9" key="1">
    <citation type="submission" date="2021-01" db="EMBL/GenBank/DDBJ databases">
        <authorList>
            <person name="Corre E."/>
            <person name="Pelletier E."/>
            <person name="Niang G."/>
            <person name="Scheremetjew M."/>
            <person name="Finn R."/>
            <person name="Kale V."/>
            <person name="Holt S."/>
            <person name="Cochrane G."/>
            <person name="Meng A."/>
            <person name="Brown T."/>
            <person name="Cohen L."/>
        </authorList>
    </citation>
    <scope>NUCLEOTIDE SEQUENCE</scope>
    <source>
        <strain evidence="9">CCMP1756</strain>
    </source>
</reference>
<dbReference type="InterPro" id="IPR038765">
    <property type="entry name" value="Papain-like_cys_pep_sf"/>
</dbReference>
<keyword evidence="2" id="KW-0645">Protease</keyword>
<evidence type="ECO:0000313" key="10">
    <source>
        <dbReference type="EMBL" id="CAH0375823.1"/>
    </source>
</evidence>
<keyword evidence="4 6" id="KW-0378">Hydrolase</keyword>
<dbReference type="Gene3D" id="3.90.70.80">
    <property type="match status" value="1"/>
</dbReference>
<evidence type="ECO:0000256" key="7">
    <source>
        <dbReference type="SAM" id="MobiDB-lite"/>
    </source>
</evidence>
<dbReference type="GO" id="GO:0016579">
    <property type="term" value="P:protein deubiquitination"/>
    <property type="evidence" value="ECO:0007669"/>
    <property type="project" value="TreeGrafter"/>
</dbReference>
<accession>A0A7S3ZZ77</accession>
<feature type="domain" description="OTU1-like C-terminal C2H2-type zinc finger" evidence="8">
    <location>
        <begin position="350"/>
        <end position="382"/>
    </location>
</feature>